<feature type="domain" description="AP-3 complex subunit beta C-terminal" evidence="13">
    <location>
        <begin position="761"/>
        <end position="906"/>
    </location>
</feature>
<evidence type="ECO:0000256" key="9">
    <source>
        <dbReference type="ARBA" id="ARBA00023329"/>
    </source>
</evidence>
<proteinExistence type="inferred from homology"/>
<reference evidence="14" key="2">
    <citation type="submission" date="2025-09" db="UniProtKB">
        <authorList>
            <consortium name="Ensembl"/>
        </authorList>
    </citation>
    <scope>IDENTIFICATION</scope>
</reference>
<dbReference type="GO" id="GO:0030123">
    <property type="term" value="C:AP-3 adaptor complex"/>
    <property type="evidence" value="ECO:0007669"/>
    <property type="project" value="UniProtKB-UniRule"/>
</dbReference>
<dbReference type="InterPro" id="IPR011989">
    <property type="entry name" value="ARM-like"/>
</dbReference>
<evidence type="ECO:0000256" key="8">
    <source>
        <dbReference type="ARBA" id="ARBA00023136"/>
    </source>
</evidence>
<evidence type="ECO:0000256" key="4">
    <source>
        <dbReference type="ARBA" id="ARBA00022448"/>
    </source>
</evidence>
<keyword evidence="5" id="KW-0597">Phosphoprotein</keyword>
<dbReference type="Proteomes" id="UP000694402">
    <property type="component" value="Unassembled WGS sequence"/>
</dbReference>
<feature type="compositionally biased region" description="Acidic residues" evidence="12">
    <location>
        <begin position="232"/>
        <end position="244"/>
    </location>
</feature>
<dbReference type="SUPFAM" id="SSF48371">
    <property type="entry name" value="ARM repeat"/>
    <property type="match status" value="1"/>
</dbReference>
<dbReference type="Ensembl" id="ENSOTST00005109018.2">
    <property type="protein sequence ID" value="ENSOTSP00005100777.2"/>
    <property type="gene ID" value="ENSOTSG00005044261.2"/>
</dbReference>
<dbReference type="InterPro" id="IPR016024">
    <property type="entry name" value="ARM-type_fold"/>
</dbReference>
<dbReference type="Gene3D" id="1.25.10.10">
    <property type="entry name" value="Leucine-rich Repeat Variant"/>
    <property type="match status" value="1"/>
</dbReference>
<dbReference type="GeneTree" id="ENSGT00940000156817"/>
<evidence type="ECO:0000256" key="3">
    <source>
        <dbReference type="ARBA" id="ARBA00006613"/>
    </source>
</evidence>
<dbReference type="InterPro" id="IPR056314">
    <property type="entry name" value="AP3B1/2_C"/>
</dbReference>
<keyword evidence="15" id="KW-1185">Reference proteome</keyword>
<evidence type="ECO:0000256" key="12">
    <source>
        <dbReference type="SAM" id="MobiDB-lite"/>
    </source>
</evidence>
<dbReference type="PANTHER" id="PTHR11134">
    <property type="entry name" value="ADAPTOR COMPLEX SUBUNIT BETA FAMILY MEMBER"/>
    <property type="match status" value="1"/>
</dbReference>
<dbReference type="PIRSF" id="PIRSF037096">
    <property type="entry name" value="AP3_complex_beta"/>
    <property type="match status" value="1"/>
</dbReference>
<comment type="function">
    <text evidence="10">Subunit of non-clathrin- and clathrin-associated adaptor protein complex 3 (AP-3) that plays a role in protein sorting in the late-Golgi/trans-Golgi network (TGN) and/or endosomes. The AP complexes mediate both the recruitment of clathrin to membranes and the recognition of sorting signals within the cytosolic tails of transmembrane cargo molecules. AP-3 appears to be involved in the sorting of a subset of transmembrane proteins targeted to lysosomes and lysosome-related organelles. In concert with the BLOC-1 complex, AP-3 is required to target cargos into vesicles assembled at cell bodies for delivery into neurites and nerve terminals.</text>
</comment>
<keyword evidence="8 11" id="KW-0472">Membrane</keyword>
<keyword evidence="9" id="KW-0968">Cytoplasmic vesicle</keyword>
<dbReference type="InterPro" id="IPR029390">
    <property type="entry name" value="AP3B_C"/>
</dbReference>
<evidence type="ECO:0000259" key="13">
    <source>
        <dbReference type="SMART" id="SM01355"/>
    </source>
</evidence>
<dbReference type="Pfam" id="PF24080">
    <property type="entry name" value="AP3B1_C_2"/>
    <property type="match status" value="1"/>
</dbReference>
<name>A0A8C8K4K9_ONCTS</name>
<dbReference type="GO" id="GO:0006886">
    <property type="term" value="P:intracellular protein transport"/>
    <property type="evidence" value="ECO:0007669"/>
    <property type="project" value="InterPro"/>
</dbReference>
<evidence type="ECO:0000313" key="14">
    <source>
        <dbReference type="Ensembl" id="ENSOTSP00005100777.2"/>
    </source>
</evidence>
<dbReference type="Pfam" id="PF14796">
    <property type="entry name" value="AP3B1_C"/>
    <property type="match status" value="1"/>
</dbReference>
<evidence type="ECO:0000256" key="5">
    <source>
        <dbReference type="ARBA" id="ARBA00022553"/>
    </source>
</evidence>
<evidence type="ECO:0000256" key="7">
    <source>
        <dbReference type="ARBA" id="ARBA00023034"/>
    </source>
</evidence>
<dbReference type="InterPro" id="IPR026740">
    <property type="entry name" value="AP3_beta"/>
</dbReference>
<dbReference type="GO" id="GO:0030665">
    <property type="term" value="C:clathrin-coated vesicle membrane"/>
    <property type="evidence" value="ECO:0007669"/>
    <property type="project" value="UniProtKB-SubCell"/>
</dbReference>
<comment type="similarity">
    <text evidence="3 11">Belongs to the adaptor complexes large subunit family.</text>
</comment>
<keyword evidence="4 11" id="KW-0813">Transport</keyword>
<feature type="region of interest" description="Disordered" evidence="12">
    <location>
        <begin position="224"/>
        <end position="252"/>
    </location>
</feature>
<evidence type="ECO:0000256" key="6">
    <source>
        <dbReference type="ARBA" id="ARBA00022927"/>
    </source>
</evidence>
<organism evidence="14 15">
    <name type="scientific">Oncorhynchus tshawytscha</name>
    <name type="common">Chinook salmon</name>
    <name type="synonym">Salmo tshawytscha</name>
    <dbReference type="NCBI Taxonomy" id="74940"/>
    <lineage>
        <taxon>Eukaryota</taxon>
        <taxon>Metazoa</taxon>
        <taxon>Chordata</taxon>
        <taxon>Craniata</taxon>
        <taxon>Vertebrata</taxon>
        <taxon>Euteleostomi</taxon>
        <taxon>Actinopterygii</taxon>
        <taxon>Neopterygii</taxon>
        <taxon>Teleostei</taxon>
        <taxon>Protacanthopterygii</taxon>
        <taxon>Salmoniformes</taxon>
        <taxon>Salmonidae</taxon>
        <taxon>Salmoninae</taxon>
        <taxon>Oncorhynchus</taxon>
    </lineage>
</organism>
<protein>
    <recommendedName>
        <fullName evidence="11">AP-3 complex subunit beta</fullName>
    </recommendedName>
</protein>
<comment type="subcellular location">
    <subcellularLocation>
        <location evidence="1">Cytoplasmic vesicle</location>
        <location evidence="1">Clathrin-coated vesicle membrane</location>
        <topology evidence="1">Peripheral membrane protein</topology>
        <orientation evidence="1">Cytoplasmic side</orientation>
    </subcellularLocation>
    <subcellularLocation>
        <location evidence="2">Golgi apparatus</location>
    </subcellularLocation>
</comment>
<keyword evidence="6 11" id="KW-0653">Protein transport</keyword>
<accession>A0A8C8K4K9</accession>
<dbReference type="AlphaFoldDB" id="A0A8C8K4K9"/>
<dbReference type="Pfam" id="PF01602">
    <property type="entry name" value="Adaptin_N"/>
    <property type="match status" value="1"/>
</dbReference>
<evidence type="ECO:0000256" key="2">
    <source>
        <dbReference type="ARBA" id="ARBA00004555"/>
    </source>
</evidence>
<feature type="compositionally biased region" description="Acidic residues" evidence="12">
    <location>
        <begin position="696"/>
        <end position="714"/>
    </location>
</feature>
<evidence type="ECO:0000256" key="1">
    <source>
        <dbReference type="ARBA" id="ARBA00004145"/>
    </source>
</evidence>
<keyword evidence="7" id="KW-0333">Golgi apparatus</keyword>
<feature type="compositionally biased region" description="Basic and acidic residues" evidence="12">
    <location>
        <begin position="644"/>
        <end position="658"/>
    </location>
</feature>
<dbReference type="GO" id="GO:0005794">
    <property type="term" value="C:Golgi apparatus"/>
    <property type="evidence" value="ECO:0007669"/>
    <property type="project" value="UniProtKB-SubCell"/>
</dbReference>
<evidence type="ECO:0000256" key="11">
    <source>
        <dbReference type="PIRNR" id="PIRNR037096"/>
    </source>
</evidence>
<sequence length="1041" mass="115960">MDGFDSAVQCVTVLYWVCDPQMIARGKNASDLFPAVVKNVACKNIEVKKLVYVYLVRYAEEQQDLALLSISTFQRGLKDPNQLIRASALRVLSSIRVTIIVPIMMLAIKEAASDMSPYVRKTAAHAIPKLYSLDPEQKDCLIEVIEKLLADKTTLVAGSVVMAFEEVCPERIDLIHKNYRKLCNLLIDVEEWGQVVIINMLTRYARTQFLNPNMNESLLEEGGGEKAFYGSDNDDDTDDEEDKEEKEKKKTEATAIVKRKPYVMDPDHRLLLRNTKPLLQSRNAAVVMAVAQLYFHLAPKAEVGVIAKALVRLMRSHSEVQYVVLQNVATMSIKRRGMFEPYLKSFYIRSTDPTQIKVLKLEVLTNLANETNISTILREFQTYIKSNDKDFVAATIQAIGRCATNIGEVRDTCLNGLVQLLSNRDELVVAESVVVIKKLLQMQPEQHSDIIKHMAKLTDNIQVPMARASILWLIGEYCEHVPKIAPDVLRKMAKTFTNEEDIVKLQIINLAAKLYLTNSKQTKLLTQYVLNLAKYDQNYDIRDRARFIRQLIVPTDKSGALSKYAKKLFLALKPAPVLESPFKDRDHFQLGSLSHLLNAKAGGYQVLPDWPEAAPDPSVRNVEVITLLERVTTLTSVPEWTKCSSREKRKEKKADKPFYSDSEGESGPTESADSASDTASGSESGSGSEESGSGSESEESNEESESASEEDEEEEGKKKKKNVEKIKARKPVPESERIAAIACLFTLAQHQTIHDCSPVFEKTLCSFLFLVDPAPSPSQVTPLNNFLSSSLVTDLEGLSLTDNVLSPTTIIPSGNLKTYELLHRITGEGLSVEYCFSRQPFSPDPHMVAVKIQFTNSATSEAKSLHVEDAKLQSGMRIKEFPEIEVLPAGETVSVVMGIDFCDSTQAANFQLCTHTRKFFVSIQPPVGELMMPIFMTENEFKKEQGQLMGMNEITEKLTLEEKCQGEHAVVQRVTTAANLSRVPCGSDKECRFAGKTVTSGSLVLVSVVTKEDGAAQLTVNCEKMVIGTMLVKDILQALTQ</sequence>
<feature type="compositionally biased region" description="Low complexity" evidence="12">
    <location>
        <begin position="670"/>
        <end position="695"/>
    </location>
</feature>
<dbReference type="GO" id="GO:0016192">
    <property type="term" value="P:vesicle-mediated transport"/>
    <property type="evidence" value="ECO:0007669"/>
    <property type="project" value="InterPro"/>
</dbReference>
<dbReference type="InterPro" id="IPR002553">
    <property type="entry name" value="Clathrin/coatomer_adapt-like_N"/>
</dbReference>
<evidence type="ECO:0000256" key="10">
    <source>
        <dbReference type="ARBA" id="ARBA00023570"/>
    </source>
</evidence>
<dbReference type="InterPro" id="IPR026739">
    <property type="entry name" value="AP_beta"/>
</dbReference>
<gene>
    <name evidence="14" type="primary">AP3B2</name>
</gene>
<dbReference type="SMART" id="SM01355">
    <property type="entry name" value="AP3B1_C"/>
    <property type="match status" value="1"/>
</dbReference>
<evidence type="ECO:0000313" key="15">
    <source>
        <dbReference type="Proteomes" id="UP000694402"/>
    </source>
</evidence>
<reference evidence="14" key="1">
    <citation type="submission" date="2025-08" db="UniProtKB">
        <authorList>
            <consortium name="Ensembl"/>
        </authorList>
    </citation>
    <scope>IDENTIFICATION</scope>
</reference>
<feature type="region of interest" description="Disordered" evidence="12">
    <location>
        <begin position="641"/>
        <end position="730"/>
    </location>
</feature>